<evidence type="ECO:0000256" key="7">
    <source>
        <dbReference type="ARBA" id="ARBA00022741"/>
    </source>
</evidence>
<dbReference type="FunFam" id="3.30.200.20:FF:000415">
    <property type="entry name" value="receptor-like serine/threonine-protein kinase NCRK"/>
    <property type="match status" value="1"/>
</dbReference>
<comment type="subcellular location">
    <subcellularLocation>
        <location evidence="1">Cell membrane</location>
    </subcellularLocation>
</comment>
<proteinExistence type="predicted"/>
<evidence type="ECO:0000256" key="6">
    <source>
        <dbReference type="ARBA" id="ARBA00022679"/>
    </source>
</evidence>
<dbReference type="PROSITE" id="PS00107">
    <property type="entry name" value="PROTEIN_KINASE_ATP"/>
    <property type="match status" value="1"/>
</dbReference>
<evidence type="ECO:0000259" key="15">
    <source>
        <dbReference type="PROSITE" id="PS50011"/>
    </source>
</evidence>
<comment type="catalytic activity">
    <reaction evidence="12">
        <text>L-seryl-[protein] + ATP = O-phospho-L-seryl-[protein] + ADP + H(+)</text>
        <dbReference type="Rhea" id="RHEA:17989"/>
        <dbReference type="Rhea" id="RHEA-COMP:9863"/>
        <dbReference type="Rhea" id="RHEA-COMP:11604"/>
        <dbReference type="ChEBI" id="CHEBI:15378"/>
        <dbReference type="ChEBI" id="CHEBI:29999"/>
        <dbReference type="ChEBI" id="CHEBI:30616"/>
        <dbReference type="ChEBI" id="CHEBI:83421"/>
        <dbReference type="ChEBI" id="CHEBI:456216"/>
        <dbReference type="EC" id="2.7.11.1"/>
    </reaction>
</comment>
<dbReference type="PANTHER" id="PTHR47989">
    <property type="entry name" value="OS01G0750732 PROTEIN"/>
    <property type="match status" value="1"/>
</dbReference>
<feature type="domain" description="Protein kinase" evidence="15">
    <location>
        <begin position="194"/>
        <end position="482"/>
    </location>
</feature>
<keyword evidence="16" id="KW-0675">Receptor</keyword>
<dbReference type="GO" id="GO:0004672">
    <property type="term" value="F:protein kinase activity"/>
    <property type="evidence" value="ECO:0000318"/>
    <property type="project" value="GO_Central"/>
</dbReference>
<evidence type="ECO:0000256" key="9">
    <source>
        <dbReference type="ARBA" id="ARBA00022840"/>
    </source>
</evidence>
<dbReference type="GO" id="GO:0005886">
    <property type="term" value="C:plasma membrane"/>
    <property type="evidence" value="ECO:0000318"/>
    <property type="project" value="GO_Central"/>
</dbReference>
<dbReference type="PANTHER" id="PTHR47989:SF23">
    <property type="entry name" value="RECEPTOR-LIKE SERINE_THREONINE-PROTEIN KINASE NCRK ISOFORM X1"/>
    <property type="match status" value="1"/>
</dbReference>
<dbReference type="EMBL" id="LFYR01001802">
    <property type="protein sequence ID" value="KMZ59368.1"/>
    <property type="molecule type" value="Genomic_DNA"/>
</dbReference>
<dbReference type="PROSITE" id="PS50011">
    <property type="entry name" value="PROTEIN_KINASE_DOM"/>
    <property type="match status" value="1"/>
</dbReference>
<keyword evidence="17" id="KW-1185">Reference proteome</keyword>
<dbReference type="Gene3D" id="3.30.200.20">
    <property type="entry name" value="Phosphorylase Kinase, domain 1"/>
    <property type="match status" value="1"/>
</dbReference>
<evidence type="ECO:0000256" key="5">
    <source>
        <dbReference type="ARBA" id="ARBA00022553"/>
    </source>
</evidence>
<keyword evidence="4" id="KW-0723">Serine/threonine-protein kinase</keyword>
<dbReference type="AlphaFoldDB" id="A0A0K9NRZ3"/>
<dbReference type="GO" id="GO:0005524">
    <property type="term" value="F:ATP binding"/>
    <property type="evidence" value="ECO:0007669"/>
    <property type="project" value="UniProtKB-UniRule"/>
</dbReference>
<name>A0A0K9NRZ3_ZOSMR</name>
<feature type="transmembrane region" description="Helical" evidence="14">
    <location>
        <begin position="112"/>
        <end position="137"/>
    </location>
</feature>
<keyword evidence="9 13" id="KW-0067">ATP-binding</keyword>
<evidence type="ECO:0000256" key="11">
    <source>
        <dbReference type="ARBA" id="ARBA00047899"/>
    </source>
</evidence>
<evidence type="ECO:0000313" key="17">
    <source>
        <dbReference type="Proteomes" id="UP000036987"/>
    </source>
</evidence>
<evidence type="ECO:0000256" key="10">
    <source>
        <dbReference type="ARBA" id="ARBA00023136"/>
    </source>
</evidence>
<dbReference type="GO" id="GO:0007165">
    <property type="term" value="P:signal transduction"/>
    <property type="evidence" value="ECO:0000318"/>
    <property type="project" value="GO_Central"/>
</dbReference>
<dbReference type="SMART" id="SM00220">
    <property type="entry name" value="S_TKc"/>
    <property type="match status" value="1"/>
</dbReference>
<dbReference type="InterPro" id="IPR008271">
    <property type="entry name" value="Ser/Thr_kinase_AS"/>
</dbReference>
<dbReference type="Pfam" id="PF00069">
    <property type="entry name" value="Pkinase"/>
    <property type="match status" value="1"/>
</dbReference>
<keyword evidence="5" id="KW-0597">Phosphoprotein</keyword>
<dbReference type="GO" id="GO:0010089">
    <property type="term" value="P:xylem development"/>
    <property type="evidence" value="ECO:0000318"/>
    <property type="project" value="GO_Central"/>
</dbReference>
<keyword evidence="7 13" id="KW-0547">Nucleotide-binding</keyword>
<dbReference type="EC" id="2.7.11.1" evidence="2"/>
<dbReference type="InterPro" id="IPR011009">
    <property type="entry name" value="Kinase-like_dom_sf"/>
</dbReference>
<dbReference type="SUPFAM" id="SSF56112">
    <property type="entry name" value="Protein kinase-like (PK-like)"/>
    <property type="match status" value="1"/>
</dbReference>
<dbReference type="CDD" id="cd14066">
    <property type="entry name" value="STKc_IRAK"/>
    <property type="match status" value="1"/>
</dbReference>
<dbReference type="FunFam" id="1.10.510.10:FF:000395">
    <property type="entry name" value="receptor-like serine/threonine-protein kinase NCRK"/>
    <property type="match status" value="1"/>
</dbReference>
<dbReference type="PROSITE" id="PS00108">
    <property type="entry name" value="PROTEIN_KINASE_ST"/>
    <property type="match status" value="1"/>
</dbReference>
<keyword evidence="10 14" id="KW-0472">Membrane</keyword>
<keyword evidence="14" id="KW-0812">Transmembrane</keyword>
<keyword evidence="8 16" id="KW-0418">Kinase</keyword>
<feature type="transmembrane region" description="Helical" evidence="14">
    <location>
        <begin position="6"/>
        <end position="27"/>
    </location>
</feature>
<dbReference type="GO" id="GO:0004674">
    <property type="term" value="F:protein serine/threonine kinase activity"/>
    <property type="evidence" value="ECO:0007669"/>
    <property type="project" value="UniProtKB-KW"/>
</dbReference>
<evidence type="ECO:0000256" key="12">
    <source>
        <dbReference type="ARBA" id="ARBA00048679"/>
    </source>
</evidence>
<accession>A0A0K9NRZ3</accession>
<evidence type="ECO:0000256" key="1">
    <source>
        <dbReference type="ARBA" id="ARBA00004236"/>
    </source>
</evidence>
<organism evidence="16 17">
    <name type="scientific">Zostera marina</name>
    <name type="common">Eelgrass</name>
    <dbReference type="NCBI Taxonomy" id="29655"/>
    <lineage>
        <taxon>Eukaryota</taxon>
        <taxon>Viridiplantae</taxon>
        <taxon>Streptophyta</taxon>
        <taxon>Embryophyta</taxon>
        <taxon>Tracheophyta</taxon>
        <taxon>Spermatophyta</taxon>
        <taxon>Magnoliopsida</taxon>
        <taxon>Liliopsida</taxon>
        <taxon>Zosteraceae</taxon>
        <taxon>Zostera</taxon>
    </lineage>
</organism>
<feature type="binding site" evidence="13">
    <location>
        <position position="223"/>
    </location>
    <ligand>
        <name>ATP</name>
        <dbReference type="ChEBI" id="CHEBI:30616"/>
    </ligand>
</feature>
<evidence type="ECO:0000256" key="13">
    <source>
        <dbReference type="PROSITE-ProRule" id="PRU10141"/>
    </source>
</evidence>
<evidence type="ECO:0000256" key="14">
    <source>
        <dbReference type="SAM" id="Phobius"/>
    </source>
</evidence>
<comment type="caution">
    <text evidence="16">The sequence shown here is derived from an EMBL/GenBank/DDBJ whole genome shotgun (WGS) entry which is preliminary data.</text>
</comment>
<dbReference type="OrthoDB" id="1890790at2759"/>
<dbReference type="OMA" id="SKVGWSR"/>
<evidence type="ECO:0000256" key="8">
    <source>
        <dbReference type="ARBA" id="ARBA00022777"/>
    </source>
</evidence>
<reference evidence="17" key="1">
    <citation type="journal article" date="2016" name="Nature">
        <title>The genome of the seagrass Zostera marina reveals angiosperm adaptation to the sea.</title>
        <authorList>
            <person name="Olsen J.L."/>
            <person name="Rouze P."/>
            <person name="Verhelst B."/>
            <person name="Lin Y.-C."/>
            <person name="Bayer T."/>
            <person name="Collen J."/>
            <person name="Dattolo E."/>
            <person name="De Paoli E."/>
            <person name="Dittami S."/>
            <person name="Maumus F."/>
            <person name="Michel G."/>
            <person name="Kersting A."/>
            <person name="Lauritano C."/>
            <person name="Lohaus R."/>
            <person name="Toepel M."/>
            <person name="Tonon T."/>
            <person name="Vanneste K."/>
            <person name="Amirebrahimi M."/>
            <person name="Brakel J."/>
            <person name="Bostroem C."/>
            <person name="Chovatia M."/>
            <person name="Grimwood J."/>
            <person name="Jenkins J.W."/>
            <person name="Jueterbock A."/>
            <person name="Mraz A."/>
            <person name="Stam W.T."/>
            <person name="Tice H."/>
            <person name="Bornberg-Bauer E."/>
            <person name="Green P.J."/>
            <person name="Pearson G.A."/>
            <person name="Procaccini G."/>
            <person name="Duarte C.M."/>
            <person name="Schmutz J."/>
            <person name="Reusch T.B.H."/>
            <person name="Van de Peer Y."/>
        </authorList>
    </citation>
    <scope>NUCLEOTIDE SEQUENCE [LARGE SCALE GENOMIC DNA]</scope>
    <source>
        <strain evidence="17">cv. Finnish</strain>
    </source>
</reference>
<dbReference type="Proteomes" id="UP000036987">
    <property type="component" value="Unassembled WGS sequence"/>
</dbReference>
<evidence type="ECO:0000256" key="3">
    <source>
        <dbReference type="ARBA" id="ARBA00022475"/>
    </source>
</evidence>
<evidence type="ECO:0000256" key="2">
    <source>
        <dbReference type="ARBA" id="ARBA00012513"/>
    </source>
</evidence>
<dbReference type="InterPro" id="IPR000719">
    <property type="entry name" value="Prot_kinase_dom"/>
</dbReference>
<dbReference type="STRING" id="29655.A0A0K9NRZ3"/>
<evidence type="ECO:0000256" key="4">
    <source>
        <dbReference type="ARBA" id="ARBA00022527"/>
    </source>
</evidence>
<dbReference type="Gene3D" id="1.10.510.10">
    <property type="entry name" value="Transferase(Phosphotransferase) domain 1"/>
    <property type="match status" value="1"/>
</dbReference>
<gene>
    <name evidence="16" type="ORF">ZOSMA_69G00660</name>
</gene>
<keyword evidence="6" id="KW-0808">Transferase</keyword>
<keyword evidence="14" id="KW-1133">Transmembrane helix</keyword>
<comment type="catalytic activity">
    <reaction evidence="11">
        <text>L-threonyl-[protein] + ATP = O-phospho-L-threonyl-[protein] + ADP + H(+)</text>
        <dbReference type="Rhea" id="RHEA:46608"/>
        <dbReference type="Rhea" id="RHEA-COMP:11060"/>
        <dbReference type="Rhea" id="RHEA-COMP:11605"/>
        <dbReference type="ChEBI" id="CHEBI:15378"/>
        <dbReference type="ChEBI" id="CHEBI:30013"/>
        <dbReference type="ChEBI" id="CHEBI:30616"/>
        <dbReference type="ChEBI" id="CHEBI:61977"/>
        <dbReference type="ChEBI" id="CHEBI:456216"/>
        <dbReference type="EC" id="2.7.11.1"/>
    </reaction>
</comment>
<sequence length="571" mass="63430">MDSISKFNIIFIYTFLWISYCFCYASLVSSSAVKLKWACTSDRLANFNHSAISNCSSSCDCSPVKGSIGIGWACLCESGQSPQISGSGCFTACNCTSDSILETKKKRVTNKLVVAILLLCIVLTTIAFLASLAWYFYRKDRHQTPSITSSSSRNNSRDIIERVLSCLFITKQGKIPGTITRFSYIELEKATNKFSSNNLIGHGGSSNVYRAQLKDGRVVAVKKLNMHEGGGSISESGFLSEVDLISRLNHCHLVSLLGYCLEFQGKACTKLIVFEYMGNGNLRDCLDVTVSHSKHSLDWHTRVRIALGIARGLEYLHESAAPRILHRDIKSTNILLDDDYVPKITDLGMAKRLAHDGLISCTSSPARMMGTFGYFAPEYAIVGRGSLKSDIFSFGVVILELITGRKPVHKSSKKDDESLVLWATPRLQDNKLVISDLPDPLLKGKFPQEEFQIMAQLAKECLQWDPDSRPSMGEVVQILSTVSLDKAKPGRNLAINHMLNSAARTLTSEGHDEISIEREEIGQTEMDRWKATMCSLPSSESPNWEQVYEDVPVDLSEPRFETFVHKTGFIH</sequence>
<dbReference type="InterPro" id="IPR017441">
    <property type="entry name" value="Protein_kinase_ATP_BS"/>
</dbReference>
<protein>
    <recommendedName>
        <fullName evidence="2">non-specific serine/threonine protein kinase</fullName>
        <ecNumber evidence="2">2.7.11.1</ecNumber>
    </recommendedName>
</protein>
<keyword evidence="3" id="KW-1003">Cell membrane</keyword>
<evidence type="ECO:0000313" key="16">
    <source>
        <dbReference type="EMBL" id="KMZ59368.1"/>
    </source>
</evidence>